<protein>
    <submittedName>
        <fullName evidence="1">Uncharacterized protein</fullName>
    </submittedName>
</protein>
<accession>A0AAV4Q2N3</accession>
<organism evidence="1 2">
    <name type="scientific">Caerostris darwini</name>
    <dbReference type="NCBI Taxonomy" id="1538125"/>
    <lineage>
        <taxon>Eukaryota</taxon>
        <taxon>Metazoa</taxon>
        <taxon>Ecdysozoa</taxon>
        <taxon>Arthropoda</taxon>
        <taxon>Chelicerata</taxon>
        <taxon>Arachnida</taxon>
        <taxon>Araneae</taxon>
        <taxon>Araneomorphae</taxon>
        <taxon>Entelegynae</taxon>
        <taxon>Araneoidea</taxon>
        <taxon>Araneidae</taxon>
        <taxon>Caerostris</taxon>
    </lineage>
</organism>
<evidence type="ECO:0000313" key="2">
    <source>
        <dbReference type="Proteomes" id="UP001054837"/>
    </source>
</evidence>
<name>A0AAV4Q2N3_9ARAC</name>
<dbReference type="Proteomes" id="UP001054837">
    <property type="component" value="Unassembled WGS sequence"/>
</dbReference>
<proteinExistence type="predicted"/>
<sequence length="88" mass="10194">MEPLGGGSIHHEEWCLPGPTLTTPSKCPLTPRRGLSQQRSRFRCLRLQSTVNMASRIDWHLYQSVLLHWVLRGFRRLRSGFRGRLIAL</sequence>
<reference evidence="1 2" key="1">
    <citation type="submission" date="2021-06" db="EMBL/GenBank/DDBJ databases">
        <title>Caerostris darwini draft genome.</title>
        <authorList>
            <person name="Kono N."/>
            <person name="Arakawa K."/>
        </authorList>
    </citation>
    <scope>NUCLEOTIDE SEQUENCE [LARGE SCALE GENOMIC DNA]</scope>
</reference>
<evidence type="ECO:0000313" key="1">
    <source>
        <dbReference type="EMBL" id="GIY03280.1"/>
    </source>
</evidence>
<dbReference type="EMBL" id="BPLQ01003787">
    <property type="protein sequence ID" value="GIY03280.1"/>
    <property type="molecule type" value="Genomic_DNA"/>
</dbReference>
<comment type="caution">
    <text evidence="1">The sequence shown here is derived from an EMBL/GenBank/DDBJ whole genome shotgun (WGS) entry which is preliminary data.</text>
</comment>
<dbReference type="AlphaFoldDB" id="A0AAV4Q2N3"/>
<gene>
    <name evidence="1" type="ORF">CDAR_99291</name>
</gene>
<keyword evidence="2" id="KW-1185">Reference proteome</keyword>